<accession>M8AU79</accession>
<gene>
    <name evidence="1" type="ORF">TRIUR3_09027</name>
</gene>
<dbReference type="EMBL" id="KD001809">
    <property type="protein sequence ID" value="EMS68800.1"/>
    <property type="molecule type" value="Genomic_DNA"/>
</dbReference>
<dbReference type="AlphaFoldDB" id="M8AU79"/>
<organism evidence="1">
    <name type="scientific">Triticum urartu</name>
    <name type="common">Red wild einkorn</name>
    <name type="synonym">Crithodium urartu</name>
    <dbReference type="NCBI Taxonomy" id="4572"/>
    <lineage>
        <taxon>Eukaryota</taxon>
        <taxon>Viridiplantae</taxon>
        <taxon>Streptophyta</taxon>
        <taxon>Embryophyta</taxon>
        <taxon>Tracheophyta</taxon>
        <taxon>Spermatophyta</taxon>
        <taxon>Magnoliopsida</taxon>
        <taxon>Liliopsida</taxon>
        <taxon>Poales</taxon>
        <taxon>Poaceae</taxon>
        <taxon>BOP clade</taxon>
        <taxon>Pooideae</taxon>
        <taxon>Triticodae</taxon>
        <taxon>Triticeae</taxon>
        <taxon>Triticinae</taxon>
        <taxon>Triticum</taxon>
    </lineage>
</organism>
<proteinExistence type="predicted"/>
<evidence type="ECO:0000313" key="1">
    <source>
        <dbReference type="EMBL" id="EMS68800.1"/>
    </source>
</evidence>
<protein>
    <submittedName>
        <fullName evidence="1">Uncharacterized protein</fullName>
    </submittedName>
</protein>
<sequence length="146" mass="16606">MSPGTTSFVVSTHRVLSKQYLASVGGAPDIKHKRNAGTPGGVKYFGELEDHCFWGNEVKLYEHHVDKLFTMFWHKKPKIDYYVCTINKTFAKPGQRMVEYTKDKLQEYIKEDNDTLPLKNADGTGYTTADTHVDWFSGLPIPDMSV</sequence>
<name>M8AU79_TRIUA</name>
<reference evidence="1" key="1">
    <citation type="journal article" date="2013" name="Nature">
        <title>Draft genome of the wheat A-genome progenitor Triticum urartu.</title>
        <authorList>
            <person name="Ling H.Q."/>
            <person name="Zhao S."/>
            <person name="Liu D."/>
            <person name="Wang J."/>
            <person name="Sun H."/>
            <person name="Zhang C."/>
            <person name="Fan H."/>
            <person name="Li D."/>
            <person name="Dong L."/>
            <person name="Tao Y."/>
            <person name="Gao C."/>
            <person name="Wu H."/>
            <person name="Li Y."/>
            <person name="Cui Y."/>
            <person name="Guo X."/>
            <person name="Zheng S."/>
            <person name="Wang B."/>
            <person name="Yu K."/>
            <person name="Liang Q."/>
            <person name="Yang W."/>
            <person name="Lou X."/>
            <person name="Chen J."/>
            <person name="Feng M."/>
            <person name="Jian J."/>
            <person name="Zhang X."/>
            <person name="Luo G."/>
            <person name="Jiang Y."/>
            <person name="Liu J."/>
            <person name="Wang Z."/>
            <person name="Sha Y."/>
            <person name="Zhang B."/>
            <person name="Wu H."/>
            <person name="Tang D."/>
            <person name="Shen Q."/>
            <person name="Xue P."/>
            <person name="Zou S."/>
            <person name="Wang X."/>
            <person name="Liu X."/>
            <person name="Wang F."/>
            <person name="Yang Y."/>
            <person name="An X."/>
            <person name="Dong Z."/>
            <person name="Zhang K."/>
            <person name="Zhang X."/>
            <person name="Luo M.C."/>
            <person name="Dvorak J."/>
            <person name="Tong Y."/>
            <person name="Wang J."/>
            <person name="Yang H."/>
            <person name="Li Z."/>
            <person name="Wang D."/>
            <person name="Zhang A."/>
            <person name="Wang J."/>
        </authorList>
    </citation>
    <scope>NUCLEOTIDE SEQUENCE</scope>
</reference>